<evidence type="ECO:0000313" key="1">
    <source>
        <dbReference type="EMBL" id="OIK07462.1"/>
    </source>
</evidence>
<keyword evidence="2" id="KW-1185">Reference proteome</keyword>
<name>A0A1S2QMT5_9ACTN</name>
<dbReference type="OrthoDB" id="4338460at2"/>
<reference evidence="1 2" key="1">
    <citation type="submission" date="2016-10" db="EMBL/GenBank/DDBJ databases">
        <title>Genome sequence of Streptomyces sp. MUSC 1.</title>
        <authorList>
            <person name="Lee L.-H."/>
            <person name="Ser H.-L."/>
            <person name="Law J.W.-F."/>
        </authorList>
    </citation>
    <scope>NUCLEOTIDE SEQUENCE [LARGE SCALE GENOMIC DNA]</scope>
    <source>
        <strain evidence="1 2">MUSC 1</strain>
    </source>
</reference>
<comment type="caution">
    <text evidence="1">The sequence shown here is derived from an EMBL/GenBank/DDBJ whole genome shotgun (WGS) entry which is preliminary data.</text>
</comment>
<dbReference type="Proteomes" id="UP000179642">
    <property type="component" value="Unassembled WGS sequence"/>
</dbReference>
<gene>
    <name evidence="1" type="ORF">BIV23_02795</name>
</gene>
<proteinExistence type="predicted"/>
<organism evidence="1 2">
    <name type="scientific">Streptomyces monashensis</name>
    <dbReference type="NCBI Taxonomy" id="1678012"/>
    <lineage>
        <taxon>Bacteria</taxon>
        <taxon>Bacillati</taxon>
        <taxon>Actinomycetota</taxon>
        <taxon>Actinomycetes</taxon>
        <taxon>Kitasatosporales</taxon>
        <taxon>Streptomycetaceae</taxon>
        <taxon>Streptomyces</taxon>
    </lineage>
</organism>
<evidence type="ECO:0000313" key="2">
    <source>
        <dbReference type="Proteomes" id="UP000179642"/>
    </source>
</evidence>
<dbReference type="AlphaFoldDB" id="A0A1S2QMT5"/>
<accession>A0A1S2QMT5</accession>
<sequence>MPRGDMRRVRDANLRLGAAVAEVEGLYSALLRAGTAERRRRLQAELARAAGRLATLAATPPERPSLPVAPRRSRWGRRRALAERGATWIAARFGQN</sequence>
<dbReference type="EMBL" id="MLYO01000010">
    <property type="protein sequence ID" value="OIK07462.1"/>
    <property type="molecule type" value="Genomic_DNA"/>
</dbReference>
<protein>
    <submittedName>
        <fullName evidence="1">Uncharacterized protein</fullName>
    </submittedName>
</protein>